<gene>
    <name evidence="2" type="ORF">E2C01_075689</name>
</gene>
<reference evidence="2 3" key="1">
    <citation type="submission" date="2019-05" db="EMBL/GenBank/DDBJ databases">
        <title>Another draft genome of Portunus trituberculatus and its Hox gene families provides insights of decapod evolution.</title>
        <authorList>
            <person name="Jeong J.-H."/>
            <person name="Song I."/>
            <person name="Kim S."/>
            <person name="Choi T."/>
            <person name="Kim D."/>
            <person name="Ryu S."/>
            <person name="Kim W."/>
        </authorList>
    </citation>
    <scope>NUCLEOTIDE SEQUENCE [LARGE SCALE GENOMIC DNA]</scope>
    <source>
        <tissue evidence="2">Muscle</tissue>
    </source>
</reference>
<proteinExistence type="predicted"/>
<protein>
    <submittedName>
        <fullName evidence="2">Uncharacterized protein</fullName>
    </submittedName>
</protein>
<comment type="caution">
    <text evidence="2">The sequence shown here is derived from an EMBL/GenBank/DDBJ whole genome shotgun (WGS) entry which is preliminary data.</text>
</comment>
<evidence type="ECO:0000256" key="1">
    <source>
        <dbReference type="SAM" id="MobiDB-lite"/>
    </source>
</evidence>
<accession>A0A5B7IGZ4</accession>
<dbReference type="AlphaFoldDB" id="A0A5B7IGZ4"/>
<dbReference type="Proteomes" id="UP000324222">
    <property type="component" value="Unassembled WGS sequence"/>
</dbReference>
<feature type="region of interest" description="Disordered" evidence="1">
    <location>
        <begin position="1"/>
        <end position="39"/>
    </location>
</feature>
<organism evidence="2 3">
    <name type="scientific">Portunus trituberculatus</name>
    <name type="common">Swimming crab</name>
    <name type="synonym">Neptunus trituberculatus</name>
    <dbReference type="NCBI Taxonomy" id="210409"/>
    <lineage>
        <taxon>Eukaryota</taxon>
        <taxon>Metazoa</taxon>
        <taxon>Ecdysozoa</taxon>
        <taxon>Arthropoda</taxon>
        <taxon>Crustacea</taxon>
        <taxon>Multicrustacea</taxon>
        <taxon>Malacostraca</taxon>
        <taxon>Eumalacostraca</taxon>
        <taxon>Eucarida</taxon>
        <taxon>Decapoda</taxon>
        <taxon>Pleocyemata</taxon>
        <taxon>Brachyura</taxon>
        <taxon>Eubrachyura</taxon>
        <taxon>Portunoidea</taxon>
        <taxon>Portunidae</taxon>
        <taxon>Portuninae</taxon>
        <taxon>Portunus</taxon>
    </lineage>
</organism>
<sequence>MKAVSVGRPGRSGGRREGRLRHQPSRGRENPQSFSVRPDLPAIRGLGYGAAARTPSLVALRSPIQGNFVRNGETLASYDAGTGGGVEALLTVAVAVVTLEITGQGKIRTKHKHSPA</sequence>
<dbReference type="EMBL" id="VSRR010055894">
    <property type="protein sequence ID" value="MPC81089.1"/>
    <property type="molecule type" value="Genomic_DNA"/>
</dbReference>
<name>A0A5B7IGZ4_PORTR</name>
<keyword evidence="3" id="KW-1185">Reference proteome</keyword>
<evidence type="ECO:0000313" key="2">
    <source>
        <dbReference type="EMBL" id="MPC81089.1"/>
    </source>
</evidence>
<evidence type="ECO:0000313" key="3">
    <source>
        <dbReference type="Proteomes" id="UP000324222"/>
    </source>
</evidence>